<comment type="pathway">
    <text evidence="2 12">Amino-acid biosynthesis; L-lysine biosynthesis via DAP pathway; (S)-tetrahydrodipicolinate from L-aspartate: step 3/4.</text>
</comment>
<evidence type="ECO:0000256" key="4">
    <source>
        <dbReference type="ARBA" id="ARBA00012086"/>
    </source>
</evidence>
<dbReference type="SUPFAM" id="SSF51569">
    <property type="entry name" value="Aldolase"/>
    <property type="match status" value="1"/>
</dbReference>
<feature type="active site" description="Proton donor/acceptor" evidence="12 14">
    <location>
        <position position="135"/>
    </location>
</feature>
<name>A0A8A7KLS6_9FIRM</name>
<accession>A0A8A7KLS6</accession>
<evidence type="ECO:0000256" key="11">
    <source>
        <dbReference type="ARBA" id="ARBA00047836"/>
    </source>
</evidence>
<dbReference type="PANTHER" id="PTHR12128">
    <property type="entry name" value="DIHYDRODIPICOLINATE SYNTHASE"/>
    <property type="match status" value="1"/>
</dbReference>
<dbReference type="GO" id="GO:0009089">
    <property type="term" value="P:lysine biosynthetic process via diaminopimelate"/>
    <property type="evidence" value="ECO:0007669"/>
    <property type="project" value="UniProtKB-UniRule"/>
</dbReference>
<dbReference type="EC" id="4.3.3.7" evidence="4 12"/>
<dbReference type="KEGG" id="ifn:GM661_18415"/>
<evidence type="ECO:0000256" key="9">
    <source>
        <dbReference type="ARBA" id="ARBA00023239"/>
    </source>
</evidence>
<dbReference type="PRINTS" id="PR00146">
    <property type="entry name" value="DHPICSNTHASE"/>
</dbReference>
<feature type="site" description="Part of a proton relay during catalysis" evidence="12">
    <location>
        <position position="46"/>
    </location>
</feature>
<evidence type="ECO:0000256" key="13">
    <source>
        <dbReference type="PIRNR" id="PIRNR001365"/>
    </source>
</evidence>
<comment type="caution">
    <text evidence="12">Lacks conserved residue(s) required for the propagation of feature annotation.</text>
</comment>
<dbReference type="NCBIfam" id="TIGR00674">
    <property type="entry name" value="dapA"/>
    <property type="match status" value="1"/>
</dbReference>
<dbReference type="PANTHER" id="PTHR12128:SF66">
    <property type="entry name" value="4-HYDROXY-2-OXOGLUTARATE ALDOLASE, MITOCHONDRIAL"/>
    <property type="match status" value="1"/>
</dbReference>
<dbReference type="GO" id="GO:0008840">
    <property type="term" value="F:4-hydroxy-tetrahydrodipicolinate synthase activity"/>
    <property type="evidence" value="ECO:0007669"/>
    <property type="project" value="UniProtKB-UniRule"/>
</dbReference>
<comment type="caution">
    <text evidence="12">Was originally thought to be a dihydrodipicolinate synthase (DHDPS), catalyzing the condensation of (S)-aspartate-beta-semialdehyde [(S)-ASA] and pyruvate to dihydrodipicolinate (DHDP). However, it was shown in E.coli that the product of the enzymatic reaction is not dihydrodipicolinate but in fact (4S)-4-hydroxy-2,3,4,5-tetrahydro-(2S)-dipicolinic acid (HTPA), and that the consecutive dehydration reaction leading to DHDP is not spontaneous but catalyzed by DapB.</text>
</comment>
<reference evidence="16" key="1">
    <citation type="submission" date="2019-12" db="EMBL/GenBank/DDBJ databases">
        <authorList>
            <person name="zhang j."/>
            <person name="sun C.M."/>
        </authorList>
    </citation>
    <scope>NUCLEOTIDE SEQUENCE</scope>
    <source>
        <strain evidence="16">NS-1</strain>
    </source>
</reference>
<dbReference type="UniPathway" id="UPA00034">
    <property type="reaction ID" value="UER00017"/>
</dbReference>
<dbReference type="RefSeq" id="WP_230868117.1">
    <property type="nucleotide sequence ID" value="NZ_CP046640.1"/>
</dbReference>
<dbReference type="SMART" id="SM01130">
    <property type="entry name" value="DHDPS"/>
    <property type="match status" value="1"/>
</dbReference>
<feature type="binding site" evidence="12 15">
    <location>
        <position position="205"/>
    </location>
    <ligand>
        <name>pyruvate</name>
        <dbReference type="ChEBI" id="CHEBI:15361"/>
    </ligand>
</feature>
<evidence type="ECO:0000256" key="7">
    <source>
        <dbReference type="ARBA" id="ARBA00022915"/>
    </source>
</evidence>
<keyword evidence="8 12" id="KW-0457">Lysine biosynthesis</keyword>
<dbReference type="Pfam" id="PF00701">
    <property type="entry name" value="DHDPS"/>
    <property type="match status" value="1"/>
</dbReference>
<evidence type="ECO:0000256" key="6">
    <source>
        <dbReference type="ARBA" id="ARBA00022605"/>
    </source>
</evidence>
<keyword evidence="5 12" id="KW-0963">Cytoplasm</keyword>
<comment type="subunit">
    <text evidence="12">Homotetramer; dimer of dimers.</text>
</comment>
<comment type="function">
    <text evidence="1 12">Catalyzes the condensation of (S)-aspartate-beta-semialdehyde [(S)-ASA] and pyruvate to 4-hydroxy-tetrahydrodipicolinate (HTPA).</text>
</comment>
<organism evidence="16 17">
    <name type="scientific">Iocasia fonsfrigidae</name>
    <dbReference type="NCBI Taxonomy" id="2682810"/>
    <lineage>
        <taxon>Bacteria</taxon>
        <taxon>Bacillati</taxon>
        <taxon>Bacillota</taxon>
        <taxon>Clostridia</taxon>
        <taxon>Halanaerobiales</taxon>
        <taxon>Halanaerobiaceae</taxon>
        <taxon>Iocasia</taxon>
    </lineage>
</organism>
<keyword evidence="9 12" id="KW-0456">Lyase</keyword>
<evidence type="ECO:0000256" key="3">
    <source>
        <dbReference type="ARBA" id="ARBA00007592"/>
    </source>
</evidence>
<dbReference type="GO" id="GO:0019877">
    <property type="term" value="P:diaminopimelate biosynthetic process"/>
    <property type="evidence" value="ECO:0007669"/>
    <property type="project" value="UniProtKB-UniRule"/>
</dbReference>
<evidence type="ECO:0000256" key="15">
    <source>
        <dbReference type="PIRSR" id="PIRSR001365-2"/>
    </source>
</evidence>
<dbReference type="InterPro" id="IPR013785">
    <property type="entry name" value="Aldolase_TIM"/>
</dbReference>
<dbReference type="HAMAP" id="MF_00418">
    <property type="entry name" value="DapA"/>
    <property type="match status" value="1"/>
</dbReference>
<evidence type="ECO:0000256" key="12">
    <source>
        <dbReference type="HAMAP-Rule" id="MF_00418"/>
    </source>
</evidence>
<dbReference type="Gene3D" id="3.20.20.70">
    <property type="entry name" value="Aldolase class I"/>
    <property type="match status" value="1"/>
</dbReference>
<evidence type="ECO:0000256" key="2">
    <source>
        <dbReference type="ARBA" id="ARBA00005120"/>
    </source>
</evidence>
<sequence length="298" mass="33030">MFNPEGIIVAMVTPMTSNEDLDEAILRKAVNYYIDKGVQGLFCLSTNGEFFSLTYEEKIRMVEIVIDEAKGRVQVWVGTGGITTREVIKLTKEVEAMGADAVSVITPYVISPSQEEMFVHYQRIAESVKLPIIIYNIPAKTQVSISPDIVQQLAEIDNVVGIKDSSGDFKNILQYIQLTPADFSVLSGNDGLVYWTLLAGGKGSVSGMANIFPEIMVGIYRLWKEGKYEEAKEMQDKIAPIRSTLGLNTFPSIVKTAMELSGKPVGPTRSPILMPDESIKTKVKEVINKHYLQYTSSF</sequence>
<protein>
    <recommendedName>
        <fullName evidence="4 12">4-hydroxy-tetrahydrodipicolinate synthase</fullName>
        <shortName evidence="12">HTPA synthase</shortName>
        <ecNumber evidence="4 12">4.3.3.7</ecNumber>
    </recommendedName>
</protein>
<evidence type="ECO:0000256" key="5">
    <source>
        <dbReference type="ARBA" id="ARBA00022490"/>
    </source>
</evidence>
<dbReference type="GO" id="GO:0005737">
    <property type="term" value="C:cytoplasm"/>
    <property type="evidence" value="ECO:0007669"/>
    <property type="project" value="UniProtKB-SubCell"/>
</dbReference>
<dbReference type="PROSITE" id="PS00666">
    <property type="entry name" value="DHDPS_2"/>
    <property type="match status" value="1"/>
</dbReference>
<evidence type="ECO:0000313" key="16">
    <source>
        <dbReference type="EMBL" id="QTL99787.1"/>
    </source>
</evidence>
<proteinExistence type="inferred from homology"/>
<dbReference type="AlphaFoldDB" id="A0A8A7KLS6"/>
<keyword evidence="10 12" id="KW-0704">Schiff base</keyword>
<dbReference type="InterPro" id="IPR005263">
    <property type="entry name" value="DapA"/>
</dbReference>
<evidence type="ECO:0000313" key="17">
    <source>
        <dbReference type="Proteomes" id="UP000665020"/>
    </source>
</evidence>
<keyword evidence="17" id="KW-1185">Reference proteome</keyword>
<dbReference type="PIRSF" id="PIRSF001365">
    <property type="entry name" value="DHDPS"/>
    <property type="match status" value="1"/>
</dbReference>
<comment type="similarity">
    <text evidence="3 12 13">Belongs to the DapA family.</text>
</comment>
<comment type="catalytic activity">
    <reaction evidence="11 12">
        <text>L-aspartate 4-semialdehyde + pyruvate = (2S,4S)-4-hydroxy-2,3,4,5-tetrahydrodipicolinate + H2O + H(+)</text>
        <dbReference type="Rhea" id="RHEA:34171"/>
        <dbReference type="ChEBI" id="CHEBI:15361"/>
        <dbReference type="ChEBI" id="CHEBI:15377"/>
        <dbReference type="ChEBI" id="CHEBI:15378"/>
        <dbReference type="ChEBI" id="CHEBI:67139"/>
        <dbReference type="ChEBI" id="CHEBI:537519"/>
        <dbReference type="EC" id="4.3.3.7"/>
    </reaction>
</comment>
<dbReference type="EMBL" id="CP046640">
    <property type="protein sequence ID" value="QTL99787.1"/>
    <property type="molecule type" value="Genomic_DNA"/>
</dbReference>
<dbReference type="Proteomes" id="UP000665020">
    <property type="component" value="Chromosome"/>
</dbReference>
<keyword evidence="6 12" id="KW-0028">Amino-acid biosynthesis</keyword>
<dbReference type="CDD" id="cd00408">
    <property type="entry name" value="DHDPS-like"/>
    <property type="match status" value="1"/>
</dbReference>
<dbReference type="InterPro" id="IPR002220">
    <property type="entry name" value="DapA-like"/>
</dbReference>
<dbReference type="InterPro" id="IPR020625">
    <property type="entry name" value="Schiff_base-form_aldolases_AS"/>
</dbReference>
<evidence type="ECO:0000256" key="10">
    <source>
        <dbReference type="ARBA" id="ARBA00023270"/>
    </source>
</evidence>
<gene>
    <name evidence="12 16" type="primary">dapA</name>
    <name evidence="16" type="ORF">GM661_18415</name>
</gene>
<evidence type="ECO:0000256" key="1">
    <source>
        <dbReference type="ARBA" id="ARBA00003294"/>
    </source>
</evidence>
<evidence type="ECO:0000256" key="8">
    <source>
        <dbReference type="ARBA" id="ARBA00023154"/>
    </source>
</evidence>
<evidence type="ECO:0000256" key="14">
    <source>
        <dbReference type="PIRSR" id="PIRSR001365-1"/>
    </source>
</evidence>
<feature type="active site" description="Schiff-base intermediate with substrate" evidence="12 14">
    <location>
        <position position="163"/>
    </location>
</feature>
<keyword evidence="7 12" id="KW-0220">Diaminopimelate biosynthesis</keyword>
<comment type="subcellular location">
    <subcellularLocation>
        <location evidence="12">Cytoplasm</location>
    </subcellularLocation>
</comment>